<evidence type="ECO:0000313" key="2">
    <source>
        <dbReference type="Proteomes" id="UP000218606"/>
    </source>
</evidence>
<proteinExistence type="predicted"/>
<dbReference type="EMBL" id="CP010767">
    <property type="protein sequence ID" value="ATG43620.1"/>
    <property type="molecule type" value="Genomic_DNA"/>
</dbReference>
<dbReference type="Proteomes" id="UP000218606">
    <property type="component" value="Chromosome"/>
</dbReference>
<name>A0AAN1LAL9_9RHOB</name>
<protein>
    <submittedName>
        <fullName evidence="1">Uncharacterized protein</fullName>
    </submittedName>
</protein>
<gene>
    <name evidence="1" type="ORF">PhaeoP13_01683</name>
</gene>
<evidence type="ECO:0000313" key="1">
    <source>
        <dbReference type="EMBL" id="ATG43620.1"/>
    </source>
</evidence>
<accession>A0AAN1LAL9</accession>
<reference evidence="1 2" key="1">
    <citation type="journal article" date="2017" name="Front. Microbiol.">
        <title>Phaeobacter piscinae sp. nov., a species of the Roseobacter group and potential aquaculture probiont.</title>
        <authorList>
            <person name="Sonnenschein E.C."/>
            <person name="Phippen C.B.W."/>
            <person name="Nielsen K.F."/>
            <person name="Mateiu R.V."/>
            <person name="Melchiorsen J."/>
            <person name="Gram L."/>
            <person name="Overmann J."/>
            <person name="Freese H.M."/>
        </authorList>
    </citation>
    <scope>NUCLEOTIDE SEQUENCE [LARGE SCALE GENOMIC DNA]</scope>
    <source>
        <strain evidence="1 2">P13</strain>
    </source>
</reference>
<sequence length="116" mass="12607">MRVAPIRLPRRLVLGLPALPVLASWLPRSRGLVQAGLVETATVVAALDPSIIFWPSSALHDFAKIWFTSAEPAPHRVIAPENPHRQGLSGNGACPFGGNLYMGASFRDIFDPRRLS</sequence>
<dbReference type="AlphaFoldDB" id="A0AAN1LAL9"/>
<organism evidence="1 2">
    <name type="scientific">Phaeobacter piscinae</name>
    <dbReference type="NCBI Taxonomy" id="1580596"/>
    <lineage>
        <taxon>Bacteria</taxon>
        <taxon>Pseudomonadati</taxon>
        <taxon>Pseudomonadota</taxon>
        <taxon>Alphaproteobacteria</taxon>
        <taxon>Rhodobacterales</taxon>
        <taxon>Roseobacteraceae</taxon>
        <taxon>Phaeobacter</taxon>
    </lineage>
</organism>